<feature type="signal peptide" evidence="2">
    <location>
        <begin position="1"/>
        <end position="18"/>
    </location>
</feature>
<feature type="transmembrane region" description="Helical" evidence="1">
    <location>
        <begin position="121"/>
        <end position="143"/>
    </location>
</feature>
<evidence type="ECO:0000313" key="4">
    <source>
        <dbReference type="Proteomes" id="UP000292858"/>
    </source>
</evidence>
<feature type="transmembrane region" description="Helical" evidence="1">
    <location>
        <begin position="205"/>
        <end position="227"/>
    </location>
</feature>
<dbReference type="AlphaFoldDB" id="A0A4Q9B3Y9"/>
<keyword evidence="1" id="KW-1133">Transmembrane helix</keyword>
<feature type="transmembrane region" description="Helical" evidence="1">
    <location>
        <begin position="281"/>
        <end position="299"/>
    </location>
</feature>
<evidence type="ECO:0000313" key="3">
    <source>
        <dbReference type="EMBL" id="TBH20493.1"/>
    </source>
</evidence>
<feature type="transmembrane region" description="Helical" evidence="1">
    <location>
        <begin position="239"/>
        <end position="261"/>
    </location>
</feature>
<feature type="transmembrane region" description="Helical" evidence="1">
    <location>
        <begin position="164"/>
        <end position="185"/>
    </location>
</feature>
<sequence>MRRLLALCGLVLTPLAWAQAASEEAAREAVGRWLRGELSPRLEEVLRAPPEEAPGLLERYARFPPPPPGLTVNQESPKVEGDRVRFPAARGEEVGEVVVVLEGGEAQRVYFRPQGMALPPYLLTPLAGWGFLLLSLFWLFLLFQPSPFRAWLLESLALIGAHRGLYLFTNLLLYGLFALGALLAYGMPELARALQVLFGGALEAIGLGEAVGRGVLVLAGVIFHWNFSQGLFLTGFLPALLLGVPVLLLNAVRYFVFGFALSPALLGPAFLLHLPTLLLELQAYILVTFGGLVLLAKTAGGEGYRKGLRGLLLAFYLGALFLLLAAWYEAFELRYLL</sequence>
<dbReference type="OrthoDB" id="25045at2"/>
<feature type="chain" id="PRO_5020388036" description="Stage II sporulation protein M" evidence="2">
    <location>
        <begin position="19"/>
        <end position="337"/>
    </location>
</feature>
<evidence type="ECO:0000256" key="2">
    <source>
        <dbReference type="SAM" id="SignalP"/>
    </source>
</evidence>
<proteinExistence type="predicted"/>
<evidence type="ECO:0008006" key="5">
    <source>
        <dbReference type="Google" id="ProtNLM"/>
    </source>
</evidence>
<accession>A0A4Q9B3Y9</accession>
<dbReference type="Proteomes" id="UP000292858">
    <property type="component" value="Unassembled WGS sequence"/>
</dbReference>
<organism evidence="3 4">
    <name type="scientific">Thermus thermamylovorans</name>
    <dbReference type="NCBI Taxonomy" id="2509362"/>
    <lineage>
        <taxon>Bacteria</taxon>
        <taxon>Thermotogati</taxon>
        <taxon>Deinococcota</taxon>
        <taxon>Deinococci</taxon>
        <taxon>Thermales</taxon>
        <taxon>Thermaceae</taxon>
        <taxon>Thermus</taxon>
    </lineage>
</organism>
<evidence type="ECO:0000256" key="1">
    <source>
        <dbReference type="SAM" id="Phobius"/>
    </source>
</evidence>
<reference evidence="3 4" key="1">
    <citation type="submission" date="2019-02" db="EMBL/GenBank/DDBJ databases">
        <title>Thermus sp. a novel from hot spring.</title>
        <authorList>
            <person name="Zhao Z."/>
        </authorList>
    </citation>
    <scope>NUCLEOTIDE SEQUENCE [LARGE SCALE GENOMIC DNA]</scope>
    <source>
        <strain evidence="3 4">CFH 72773T</strain>
    </source>
</reference>
<gene>
    <name evidence="3" type="ORF">ETP66_06700</name>
</gene>
<keyword evidence="1" id="KW-0812">Transmembrane</keyword>
<name>A0A4Q9B3Y9_9DEIN</name>
<keyword evidence="2" id="KW-0732">Signal</keyword>
<feature type="transmembrane region" description="Helical" evidence="1">
    <location>
        <begin position="311"/>
        <end position="328"/>
    </location>
</feature>
<protein>
    <recommendedName>
        <fullName evidence="5">Stage II sporulation protein M</fullName>
    </recommendedName>
</protein>
<dbReference type="EMBL" id="SIJL01000007">
    <property type="protein sequence ID" value="TBH20493.1"/>
    <property type="molecule type" value="Genomic_DNA"/>
</dbReference>
<keyword evidence="1" id="KW-0472">Membrane</keyword>
<comment type="caution">
    <text evidence="3">The sequence shown here is derived from an EMBL/GenBank/DDBJ whole genome shotgun (WGS) entry which is preliminary data.</text>
</comment>
<dbReference type="RefSeq" id="WP_130841808.1">
    <property type="nucleotide sequence ID" value="NZ_SIJL01000007.1"/>
</dbReference>
<keyword evidence="4" id="KW-1185">Reference proteome</keyword>